<evidence type="ECO:0000256" key="6">
    <source>
        <dbReference type="SAM" id="Coils"/>
    </source>
</evidence>
<evidence type="ECO:0000313" key="8">
    <source>
        <dbReference type="EMBL" id="EXI68091.1"/>
    </source>
</evidence>
<dbReference type="FunFam" id="3.30.70.270:FF:000001">
    <property type="entry name" value="Diguanylate cyclase domain protein"/>
    <property type="match status" value="1"/>
</dbReference>
<dbReference type="GO" id="GO:0052621">
    <property type="term" value="F:diguanylate cyclase activity"/>
    <property type="evidence" value="ECO:0007669"/>
    <property type="project" value="UniProtKB-EC"/>
</dbReference>
<feature type="coiled-coil region" evidence="6">
    <location>
        <begin position="137"/>
        <end position="167"/>
    </location>
</feature>
<evidence type="ECO:0000256" key="3">
    <source>
        <dbReference type="ARBA" id="ARBA00022723"/>
    </source>
</evidence>
<dbReference type="Gene3D" id="3.30.450.20">
    <property type="entry name" value="PAS domain"/>
    <property type="match status" value="1"/>
</dbReference>
<evidence type="ECO:0000256" key="5">
    <source>
        <dbReference type="ARBA" id="ARBA00034247"/>
    </source>
</evidence>
<dbReference type="InterPro" id="IPR016131">
    <property type="entry name" value="Haemerythrin_Fe_BS"/>
</dbReference>
<keyword evidence="9" id="KW-1185">Reference proteome</keyword>
<gene>
    <name evidence="8" type="primary">ydaM</name>
    <name evidence="8" type="ORF">AW08_01308</name>
</gene>
<dbReference type="InterPro" id="IPR000160">
    <property type="entry name" value="GGDEF_dom"/>
</dbReference>
<dbReference type="InterPro" id="IPR013656">
    <property type="entry name" value="PAS_4"/>
</dbReference>
<dbReference type="PANTHER" id="PTHR45138">
    <property type="entry name" value="REGULATORY COMPONENTS OF SENSORY TRANSDUCTION SYSTEM"/>
    <property type="match status" value="1"/>
</dbReference>
<comment type="catalytic activity">
    <reaction evidence="5">
        <text>2 GTP = 3',3'-c-di-GMP + 2 diphosphate</text>
        <dbReference type="Rhea" id="RHEA:24898"/>
        <dbReference type="ChEBI" id="CHEBI:33019"/>
        <dbReference type="ChEBI" id="CHEBI:37565"/>
        <dbReference type="ChEBI" id="CHEBI:58805"/>
        <dbReference type="EC" id="2.7.7.65"/>
    </reaction>
</comment>
<proteinExistence type="inferred from homology"/>
<dbReference type="Pfam" id="PF08448">
    <property type="entry name" value="PAS_4"/>
    <property type="match status" value="1"/>
</dbReference>
<organism evidence="8 9">
    <name type="scientific">Candidatus Accumulibacter adjunctus</name>
    <dbReference type="NCBI Taxonomy" id="1454001"/>
    <lineage>
        <taxon>Bacteria</taxon>
        <taxon>Pseudomonadati</taxon>
        <taxon>Pseudomonadota</taxon>
        <taxon>Betaproteobacteria</taxon>
        <taxon>Candidatus Accumulibacter</taxon>
    </lineage>
</organism>
<dbReference type="InterPro" id="IPR029787">
    <property type="entry name" value="Nucleotide_cyclase"/>
</dbReference>
<dbReference type="SUPFAM" id="SSF55073">
    <property type="entry name" value="Nucleotide cyclase"/>
    <property type="match status" value="1"/>
</dbReference>
<dbReference type="InterPro" id="IPR035965">
    <property type="entry name" value="PAS-like_dom_sf"/>
</dbReference>
<evidence type="ECO:0000256" key="4">
    <source>
        <dbReference type="ARBA" id="ARBA00023004"/>
    </source>
</evidence>
<dbReference type="EC" id="2.7.7.65" evidence="2"/>
<dbReference type="SMART" id="SM00267">
    <property type="entry name" value="GGDEF"/>
    <property type="match status" value="1"/>
</dbReference>
<evidence type="ECO:0000256" key="2">
    <source>
        <dbReference type="ARBA" id="ARBA00012528"/>
    </source>
</evidence>
<dbReference type="GO" id="GO:0043709">
    <property type="term" value="P:cell adhesion involved in single-species biofilm formation"/>
    <property type="evidence" value="ECO:0007669"/>
    <property type="project" value="TreeGrafter"/>
</dbReference>
<dbReference type="NCBIfam" id="TIGR02481">
    <property type="entry name" value="hemeryth_dom"/>
    <property type="match status" value="1"/>
</dbReference>
<dbReference type="CDD" id="cd12107">
    <property type="entry name" value="Hemerythrin"/>
    <property type="match status" value="1"/>
</dbReference>
<dbReference type="Gene3D" id="1.20.120.50">
    <property type="entry name" value="Hemerythrin-like"/>
    <property type="match status" value="1"/>
</dbReference>
<comment type="similarity">
    <text evidence="1">Belongs to the hemerythrin family.</text>
</comment>
<reference evidence="8" key="1">
    <citation type="submission" date="2014-02" db="EMBL/GenBank/DDBJ databases">
        <title>Expanding our view of genomic diversity in Candidatus Accumulibacter clades.</title>
        <authorList>
            <person name="Skennerton C.T."/>
            <person name="Barr J.J."/>
            <person name="Slater F.R."/>
            <person name="Bond P.L."/>
            <person name="Tyson G.W."/>
        </authorList>
    </citation>
    <scope>NUCLEOTIDE SEQUENCE [LARGE SCALE GENOMIC DNA]</scope>
</reference>
<keyword evidence="3" id="KW-0479">Metal-binding</keyword>
<evidence type="ECO:0000313" key="9">
    <source>
        <dbReference type="Proteomes" id="UP000020218"/>
    </source>
</evidence>
<dbReference type="EMBL" id="JFAX01000006">
    <property type="protein sequence ID" value="EXI68091.1"/>
    <property type="molecule type" value="Genomic_DNA"/>
</dbReference>
<keyword evidence="4" id="KW-0408">Iron</keyword>
<dbReference type="InterPro" id="IPR012827">
    <property type="entry name" value="Hemerythrin_metal-bd"/>
</dbReference>
<dbReference type="InterPro" id="IPR035938">
    <property type="entry name" value="Hemerythrin-like_sf"/>
</dbReference>
<dbReference type="Gene3D" id="3.30.70.270">
    <property type="match status" value="1"/>
</dbReference>
<dbReference type="NCBIfam" id="TIGR00254">
    <property type="entry name" value="GGDEF"/>
    <property type="match status" value="1"/>
</dbReference>
<dbReference type="InterPro" id="IPR050469">
    <property type="entry name" value="Diguanylate_Cyclase"/>
</dbReference>
<keyword evidence="6" id="KW-0175">Coiled coil</keyword>
<protein>
    <recommendedName>
        <fullName evidence="2">diguanylate cyclase</fullName>
        <ecNumber evidence="2">2.7.7.65</ecNumber>
    </recommendedName>
</protein>
<dbReference type="InterPro" id="IPR012312">
    <property type="entry name" value="Hemerythrin-like"/>
</dbReference>
<dbReference type="PROSITE" id="PS50887">
    <property type="entry name" value="GGDEF"/>
    <property type="match status" value="1"/>
</dbReference>
<dbReference type="CDD" id="cd01949">
    <property type="entry name" value="GGDEF"/>
    <property type="match status" value="1"/>
</dbReference>
<comment type="caution">
    <text evidence="8">The sequence shown here is derived from an EMBL/GenBank/DDBJ whole genome shotgun (WGS) entry which is preliminary data.</text>
</comment>
<dbReference type="GO" id="GO:1902201">
    <property type="term" value="P:negative regulation of bacterial-type flagellum-dependent cell motility"/>
    <property type="evidence" value="ECO:0007669"/>
    <property type="project" value="TreeGrafter"/>
</dbReference>
<feature type="domain" description="GGDEF" evidence="7">
    <location>
        <begin position="195"/>
        <end position="324"/>
    </location>
</feature>
<dbReference type="InterPro" id="IPR043128">
    <property type="entry name" value="Rev_trsase/Diguanyl_cyclase"/>
</dbReference>
<keyword evidence="8" id="KW-0808">Transferase</keyword>
<keyword evidence="8" id="KW-0548">Nucleotidyltransferase</keyword>
<dbReference type="SUPFAM" id="SSF47188">
    <property type="entry name" value="Hemerythrin-like"/>
    <property type="match status" value="1"/>
</dbReference>
<sequence length="490" mass="53364">MTADTMPVDDVVGNALVPISGLLRLLLPTSAVGFAIKGLDGRYRLANPTIEELLCRPGEHLAGRSEDELVPPPTCSLLAECDRQILAGETSASAWVELGHSGQRRHCAWLKMAILAPDRTLQAIASLVEPAIPQQASAAIQETLRRLQDANRDLQQMVVELEQVASTDRLTGAWNRRRIEEGVQSEMERMVRYGHPLCLLLIDVDHFKPINDQHGHAVGDAVLQRLVALLQAALRKVDSLGRWGGEEFLVLCPNTARATAAAAAERLRQEVADAHFATVGRVSVSIGVAECAAGESWQEWFARADAALYRAKNGGRNQVQVAPEVACHANGKDYVAADFVQLVWRSAYECGNEIVDHGHRQLFADANRLLSAILADQPADEIGTIVDRLLSDVVAHFREEEAVFTAAGFPAAGEHVLLHQALTAEAHRLLDHYRGGTRAAGDVFQFLAYEVVTKHLLGADRLFFDFLRPPATAMNPGSEVGPLASPDARR</sequence>
<dbReference type="Proteomes" id="UP000020218">
    <property type="component" value="Unassembled WGS sequence"/>
</dbReference>
<dbReference type="Pfam" id="PF00990">
    <property type="entry name" value="GGDEF"/>
    <property type="match status" value="1"/>
</dbReference>
<dbReference type="PROSITE" id="PS00550">
    <property type="entry name" value="HEMERYTHRINS"/>
    <property type="match status" value="1"/>
</dbReference>
<accession>A0A011MZT1</accession>
<dbReference type="STRING" id="1454001.AW08_01308"/>
<evidence type="ECO:0000256" key="1">
    <source>
        <dbReference type="ARBA" id="ARBA00010587"/>
    </source>
</evidence>
<dbReference type="AlphaFoldDB" id="A0A011MZT1"/>
<evidence type="ECO:0000259" key="7">
    <source>
        <dbReference type="PROSITE" id="PS50887"/>
    </source>
</evidence>
<name>A0A011MZT1_9PROT</name>
<dbReference type="PATRIC" id="fig|1454001.3.peg.1360"/>
<dbReference type="SUPFAM" id="SSF55785">
    <property type="entry name" value="PYP-like sensor domain (PAS domain)"/>
    <property type="match status" value="1"/>
</dbReference>
<dbReference type="Pfam" id="PF01814">
    <property type="entry name" value="Hemerythrin"/>
    <property type="match status" value="1"/>
</dbReference>
<dbReference type="PANTHER" id="PTHR45138:SF9">
    <property type="entry name" value="DIGUANYLATE CYCLASE DGCM-RELATED"/>
    <property type="match status" value="1"/>
</dbReference>
<dbReference type="GO" id="GO:0046872">
    <property type="term" value="F:metal ion binding"/>
    <property type="evidence" value="ECO:0007669"/>
    <property type="project" value="UniProtKB-KW"/>
</dbReference>
<dbReference type="GO" id="GO:0005886">
    <property type="term" value="C:plasma membrane"/>
    <property type="evidence" value="ECO:0007669"/>
    <property type="project" value="TreeGrafter"/>
</dbReference>